<dbReference type="Pfam" id="PF01510">
    <property type="entry name" value="Amidase_2"/>
    <property type="match status" value="1"/>
</dbReference>
<evidence type="ECO:0000256" key="3">
    <source>
        <dbReference type="ARBA" id="ARBA00022801"/>
    </source>
</evidence>
<dbReference type="InterPro" id="IPR051206">
    <property type="entry name" value="NAMLAA_amidase_2"/>
</dbReference>
<dbReference type="Gene3D" id="3.40.80.10">
    <property type="entry name" value="Peptidoglycan recognition protein-like"/>
    <property type="match status" value="1"/>
</dbReference>
<feature type="region of interest" description="Disordered" evidence="5">
    <location>
        <begin position="176"/>
        <end position="201"/>
    </location>
</feature>
<dbReference type="InterPro" id="IPR002502">
    <property type="entry name" value="Amidase_domain"/>
</dbReference>
<feature type="signal peptide" evidence="6">
    <location>
        <begin position="1"/>
        <end position="25"/>
    </location>
</feature>
<dbReference type="Gene3D" id="1.10.530.10">
    <property type="match status" value="1"/>
</dbReference>
<dbReference type="InterPro" id="IPR036505">
    <property type="entry name" value="Amidase/PGRP_sf"/>
</dbReference>
<dbReference type="Proteomes" id="UP000604117">
    <property type="component" value="Unassembled WGS sequence"/>
</dbReference>
<feature type="domain" description="N-acetylmuramoyl-L-alanine amidase" evidence="7">
    <location>
        <begin position="202"/>
        <end position="332"/>
    </location>
</feature>
<proteinExistence type="predicted"/>
<sequence>MVGPRFLAVALAAAVVVALAGPAGARERATDPFAAAAARYDVPRDVLLSLGWMLSRLDQRAVGRAGECGVMQLSADIRREAAALTGRSTAELCATAADNVAGAAGVLRAHADRAGLRAADRADVNLWYESVARFAGKVDASIARLYADTVFDQLAAGLDTVPARAVAPVRGRLADVPGWGSAGPRSPDHEPATWSPAHDDNFRDADREKSHPIDFVVIHVTQGSYAGTLAWFKNPASEVSAHYTFRSSDGAVTQSVREKDIGWHAGNRDYNARSIGIEHEGFIDNPAWFTDRMYRASAALTRTLTEKYGIPRTRANIVAHREVPGADHTDPGKHWNWTYYLQLVKGATGIGKGTVKAPTGTLTVRKGAGSDRAKVGTLPDGAKVTIWCQATGTAESGPVGRTKVWNRIGQDRWISNAYVNTGHPGFIAGVPKC</sequence>
<reference evidence="8 9" key="1">
    <citation type="submission" date="2021-01" db="EMBL/GenBank/DDBJ databases">
        <title>Whole genome shotgun sequence of Asanoa siamensis NBRC 107932.</title>
        <authorList>
            <person name="Komaki H."/>
            <person name="Tamura T."/>
        </authorList>
    </citation>
    <scope>NUCLEOTIDE SEQUENCE [LARGE SCALE GENOMIC DNA]</scope>
    <source>
        <strain evidence="8 9">NBRC 107932</strain>
    </source>
</reference>
<evidence type="ECO:0000313" key="9">
    <source>
        <dbReference type="Proteomes" id="UP000604117"/>
    </source>
</evidence>
<evidence type="ECO:0000256" key="5">
    <source>
        <dbReference type="SAM" id="MobiDB-lite"/>
    </source>
</evidence>
<keyword evidence="9" id="KW-1185">Reference proteome</keyword>
<dbReference type="InterPro" id="IPR023346">
    <property type="entry name" value="Lysozyme-like_dom_sf"/>
</dbReference>
<keyword evidence="6" id="KW-0732">Signal</keyword>
<evidence type="ECO:0000259" key="7">
    <source>
        <dbReference type="SMART" id="SM00644"/>
    </source>
</evidence>
<dbReference type="EC" id="3.5.1.28" evidence="2"/>
<dbReference type="SMART" id="SM00644">
    <property type="entry name" value="Ami_2"/>
    <property type="match status" value="1"/>
</dbReference>
<protein>
    <recommendedName>
        <fullName evidence="2">N-acetylmuramoyl-L-alanine amidase</fullName>
        <ecNumber evidence="2">3.5.1.28</ecNumber>
    </recommendedName>
</protein>
<dbReference type="CDD" id="cd06583">
    <property type="entry name" value="PGRP"/>
    <property type="match status" value="1"/>
</dbReference>
<feature type="compositionally biased region" description="Basic and acidic residues" evidence="5">
    <location>
        <begin position="186"/>
        <end position="201"/>
    </location>
</feature>
<dbReference type="PANTHER" id="PTHR30417:SF1">
    <property type="entry name" value="N-ACETYLMURAMOYL-L-ALANINE AMIDASE AMID"/>
    <property type="match status" value="1"/>
</dbReference>
<comment type="catalytic activity">
    <reaction evidence="1">
        <text>Hydrolyzes the link between N-acetylmuramoyl residues and L-amino acid residues in certain cell-wall glycopeptides.</text>
        <dbReference type="EC" id="3.5.1.28"/>
    </reaction>
</comment>
<keyword evidence="4" id="KW-0961">Cell wall biogenesis/degradation</keyword>
<evidence type="ECO:0000313" key="8">
    <source>
        <dbReference type="EMBL" id="GIF73961.1"/>
    </source>
</evidence>
<dbReference type="SUPFAM" id="SSF53955">
    <property type="entry name" value="Lysozyme-like"/>
    <property type="match status" value="1"/>
</dbReference>
<dbReference type="PANTHER" id="PTHR30417">
    <property type="entry name" value="N-ACETYLMURAMOYL-L-ALANINE AMIDASE AMID"/>
    <property type="match status" value="1"/>
</dbReference>
<evidence type="ECO:0000256" key="1">
    <source>
        <dbReference type="ARBA" id="ARBA00001561"/>
    </source>
</evidence>
<gene>
    <name evidence="8" type="ORF">Asi02nite_34790</name>
</gene>
<dbReference type="Gene3D" id="2.30.30.40">
    <property type="entry name" value="SH3 Domains"/>
    <property type="match status" value="1"/>
</dbReference>
<evidence type="ECO:0000256" key="6">
    <source>
        <dbReference type="SAM" id="SignalP"/>
    </source>
</evidence>
<comment type="caution">
    <text evidence="8">The sequence shown here is derived from an EMBL/GenBank/DDBJ whole genome shotgun (WGS) entry which is preliminary data.</text>
</comment>
<name>A0ABQ4CRP7_9ACTN</name>
<evidence type="ECO:0000256" key="2">
    <source>
        <dbReference type="ARBA" id="ARBA00011901"/>
    </source>
</evidence>
<dbReference type="RefSeq" id="WP_203714161.1">
    <property type="nucleotide sequence ID" value="NZ_BONE01000026.1"/>
</dbReference>
<organism evidence="8 9">
    <name type="scientific">Asanoa siamensis</name>
    <dbReference type="NCBI Taxonomy" id="926357"/>
    <lineage>
        <taxon>Bacteria</taxon>
        <taxon>Bacillati</taxon>
        <taxon>Actinomycetota</taxon>
        <taxon>Actinomycetes</taxon>
        <taxon>Micromonosporales</taxon>
        <taxon>Micromonosporaceae</taxon>
        <taxon>Asanoa</taxon>
    </lineage>
</organism>
<dbReference type="SUPFAM" id="SSF55846">
    <property type="entry name" value="N-acetylmuramoyl-L-alanine amidase-like"/>
    <property type="match status" value="1"/>
</dbReference>
<feature type="chain" id="PRO_5047051424" description="N-acetylmuramoyl-L-alanine amidase" evidence="6">
    <location>
        <begin position="26"/>
        <end position="433"/>
    </location>
</feature>
<evidence type="ECO:0000256" key="4">
    <source>
        <dbReference type="ARBA" id="ARBA00023316"/>
    </source>
</evidence>
<dbReference type="EMBL" id="BONE01000026">
    <property type="protein sequence ID" value="GIF73961.1"/>
    <property type="molecule type" value="Genomic_DNA"/>
</dbReference>
<accession>A0ABQ4CRP7</accession>
<keyword evidence="3" id="KW-0378">Hydrolase</keyword>